<evidence type="ECO:0000313" key="2">
    <source>
        <dbReference type="EMBL" id="OUC40015.1"/>
    </source>
</evidence>
<feature type="compositionally biased region" description="Low complexity" evidence="1">
    <location>
        <begin position="121"/>
        <end position="137"/>
    </location>
</feature>
<evidence type="ECO:0000256" key="1">
    <source>
        <dbReference type="SAM" id="MobiDB-lite"/>
    </source>
</evidence>
<organism evidence="2 3">
    <name type="scientific">Trichinella nativa</name>
    <dbReference type="NCBI Taxonomy" id="6335"/>
    <lineage>
        <taxon>Eukaryota</taxon>
        <taxon>Metazoa</taxon>
        <taxon>Ecdysozoa</taxon>
        <taxon>Nematoda</taxon>
        <taxon>Enoplea</taxon>
        <taxon>Dorylaimia</taxon>
        <taxon>Trichinellida</taxon>
        <taxon>Trichinellidae</taxon>
        <taxon>Trichinella</taxon>
    </lineage>
</organism>
<sequence>MSATDQRGGWGSPSLLRSAITNRSHHFWEPVAVQHQLVTTVHRQWFSTVDLRPVAQRAHLAPVQPDLSALDDVLKDVGTMPRRRSDTWRSNFLAKRNQFARELDDNVQSRSFTKSNHYHQHQYSNHQKQQEQQQHHH</sequence>
<name>A0A1Y3E4N3_9BILA</name>
<reference evidence="2 3" key="1">
    <citation type="submission" date="2015-04" db="EMBL/GenBank/DDBJ databases">
        <title>Draft genome of the roundworm Trichinella nativa.</title>
        <authorList>
            <person name="Mitreva M."/>
        </authorList>
    </citation>
    <scope>NUCLEOTIDE SEQUENCE [LARGE SCALE GENOMIC DNA]</scope>
    <source>
        <strain evidence="2 3">ISS45</strain>
    </source>
</reference>
<proteinExistence type="predicted"/>
<accession>A0A1Y3E4N3</accession>
<dbReference type="Proteomes" id="UP000243006">
    <property type="component" value="Unassembled WGS sequence"/>
</dbReference>
<dbReference type="AlphaFoldDB" id="A0A1Y3E4N3"/>
<feature type="non-terminal residue" evidence="2">
    <location>
        <position position="137"/>
    </location>
</feature>
<gene>
    <name evidence="2" type="ORF">D917_04407</name>
</gene>
<protein>
    <submittedName>
        <fullName evidence="2">Uncharacterized protein</fullName>
    </submittedName>
</protein>
<comment type="caution">
    <text evidence="2">The sequence shown here is derived from an EMBL/GenBank/DDBJ whole genome shotgun (WGS) entry which is preliminary data.</text>
</comment>
<feature type="region of interest" description="Disordered" evidence="1">
    <location>
        <begin position="116"/>
        <end position="137"/>
    </location>
</feature>
<evidence type="ECO:0000313" key="3">
    <source>
        <dbReference type="Proteomes" id="UP000243006"/>
    </source>
</evidence>
<dbReference type="EMBL" id="LVZM01023395">
    <property type="protein sequence ID" value="OUC40015.1"/>
    <property type="molecule type" value="Genomic_DNA"/>
</dbReference>